<feature type="transmembrane region" description="Helical" evidence="2">
    <location>
        <begin position="416"/>
        <end position="437"/>
    </location>
</feature>
<dbReference type="Gene3D" id="1.10.600.10">
    <property type="entry name" value="Farnesyl Diphosphate Synthase"/>
    <property type="match status" value="1"/>
</dbReference>
<dbReference type="CDD" id="cd00867">
    <property type="entry name" value="Trans_IPPS"/>
    <property type="match status" value="1"/>
</dbReference>
<keyword evidence="5" id="KW-1185">Reference proteome</keyword>
<dbReference type="GO" id="GO:0042811">
    <property type="term" value="P:pheromone biosynthetic process"/>
    <property type="evidence" value="ECO:0007669"/>
    <property type="project" value="UniProtKB-ARBA"/>
</dbReference>
<feature type="transmembrane region" description="Helical" evidence="2">
    <location>
        <begin position="692"/>
        <end position="711"/>
    </location>
</feature>
<feature type="region of interest" description="Disordered" evidence="1">
    <location>
        <begin position="980"/>
        <end position="1015"/>
    </location>
</feature>
<feature type="domain" description="Acyltransferase 3" evidence="3">
    <location>
        <begin position="115"/>
        <end position="464"/>
    </location>
</feature>
<accession>A0A194QF19</accession>
<dbReference type="InterPro" id="IPR000092">
    <property type="entry name" value="Polyprenyl_synt"/>
</dbReference>
<dbReference type="InterPro" id="IPR008949">
    <property type="entry name" value="Isoprenoid_synthase_dom_sf"/>
</dbReference>
<dbReference type="Proteomes" id="UP000053268">
    <property type="component" value="Unassembled WGS sequence"/>
</dbReference>
<dbReference type="Pfam" id="PF00348">
    <property type="entry name" value="polyprenyl_synt"/>
    <property type="match status" value="1"/>
</dbReference>
<dbReference type="PANTHER" id="PTHR11161">
    <property type="entry name" value="O-ACYLTRANSFERASE"/>
    <property type="match status" value="1"/>
</dbReference>
<feature type="transmembrane region" description="Helical" evidence="2">
    <location>
        <begin position="633"/>
        <end position="650"/>
    </location>
</feature>
<dbReference type="GO" id="GO:0004659">
    <property type="term" value="F:prenyltransferase activity"/>
    <property type="evidence" value="ECO:0007669"/>
    <property type="project" value="InterPro"/>
</dbReference>
<dbReference type="Pfam" id="PF01757">
    <property type="entry name" value="Acyl_transf_3"/>
    <property type="match status" value="2"/>
</dbReference>
<dbReference type="SUPFAM" id="SSF48576">
    <property type="entry name" value="Terpenoid synthases"/>
    <property type="match status" value="1"/>
</dbReference>
<feature type="transmembrane region" description="Helical" evidence="2">
    <location>
        <begin position="194"/>
        <end position="214"/>
    </location>
</feature>
<feature type="transmembrane region" description="Helical" evidence="2">
    <location>
        <begin position="846"/>
        <end position="866"/>
    </location>
</feature>
<name>A0A194QF19_PAPXU</name>
<feature type="transmembrane region" description="Helical" evidence="2">
    <location>
        <begin position="449"/>
        <end position="471"/>
    </location>
</feature>
<feature type="compositionally biased region" description="Low complexity" evidence="1">
    <location>
        <begin position="995"/>
        <end position="1013"/>
    </location>
</feature>
<evidence type="ECO:0000313" key="5">
    <source>
        <dbReference type="Proteomes" id="UP000053268"/>
    </source>
</evidence>
<feature type="transmembrane region" description="Helical" evidence="2">
    <location>
        <begin position="802"/>
        <end position="826"/>
    </location>
</feature>
<gene>
    <name evidence="4" type="ORF">RR46_07773</name>
</gene>
<feature type="transmembrane region" description="Helical" evidence="2">
    <location>
        <begin position="878"/>
        <end position="899"/>
    </location>
</feature>
<evidence type="ECO:0000256" key="2">
    <source>
        <dbReference type="SAM" id="Phobius"/>
    </source>
</evidence>
<dbReference type="InterPro" id="IPR052728">
    <property type="entry name" value="O2_lipid_transport_reg"/>
</dbReference>
<evidence type="ECO:0000313" key="4">
    <source>
        <dbReference type="EMBL" id="KPJ04014.1"/>
    </source>
</evidence>
<evidence type="ECO:0000259" key="3">
    <source>
        <dbReference type="Pfam" id="PF01757"/>
    </source>
</evidence>
<keyword evidence="2" id="KW-0812">Transmembrane</keyword>
<organism evidence="4 5">
    <name type="scientific">Papilio xuthus</name>
    <name type="common">Asian swallowtail butterfly</name>
    <dbReference type="NCBI Taxonomy" id="66420"/>
    <lineage>
        <taxon>Eukaryota</taxon>
        <taxon>Metazoa</taxon>
        <taxon>Ecdysozoa</taxon>
        <taxon>Arthropoda</taxon>
        <taxon>Hexapoda</taxon>
        <taxon>Insecta</taxon>
        <taxon>Pterygota</taxon>
        <taxon>Neoptera</taxon>
        <taxon>Endopterygota</taxon>
        <taxon>Lepidoptera</taxon>
        <taxon>Glossata</taxon>
        <taxon>Ditrysia</taxon>
        <taxon>Papilionoidea</taxon>
        <taxon>Papilionidae</taxon>
        <taxon>Papilioninae</taxon>
        <taxon>Papilio</taxon>
    </lineage>
</organism>
<feature type="transmembrane region" description="Helical" evidence="2">
    <location>
        <begin position="384"/>
        <end position="404"/>
    </location>
</feature>
<feature type="transmembrane region" description="Helical" evidence="2">
    <location>
        <begin position="772"/>
        <end position="790"/>
    </location>
</feature>
<proteinExistence type="predicted"/>
<feature type="domain" description="Acyltransferase 3" evidence="3">
    <location>
        <begin position="626"/>
        <end position="926"/>
    </location>
</feature>
<keyword evidence="2" id="KW-0472">Membrane</keyword>
<feature type="transmembrane region" description="Helical" evidence="2">
    <location>
        <begin position="720"/>
        <end position="739"/>
    </location>
</feature>
<dbReference type="GO" id="GO:0008299">
    <property type="term" value="P:isoprenoid biosynthetic process"/>
    <property type="evidence" value="ECO:0007669"/>
    <property type="project" value="InterPro"/>
</dbReference>
<dbReference type="GO" id="GO:0016747">
    <property type="term" value="F:acyltransferase activity, transferring groups other than amino-acyl groups"/>
    <property type="evidence" value="ECO:0007669"/>
    <property type="project" value="InterPro"/>
</dbReference>
<protein>
    <submittedName>
        <fullName evidence="4">Farnesyl pyrophosphate synthase</fullName>
    </submittedName>
</protein>
<dbReference type="EMBL" id="KQ459053">
    <property type="protein sequence ID" value="KPJ04014.1"/>
    <property type="molecule type" value="Genomic_DNA"/>
</dbReference>
<feature type="transmembrane region" description="Helical" evidence="2">
    <location>
        <begin position="341"/>
        <end position="364"/>
    </location>
</feature>
<dbReference type="SFLD" id="SFLDS00005">
    <property type="entry name" value="Isoprenoid_Synthase_Type_I"/>
    <property type="match status" value="1"/>
</dbReference>
<evidence type="ECO:0000256" key="1">
    <source>
        <dbReference type="SAM" id="MobiDB-lite"/>
    </source>
</evidence>
<keyword evidence="2" id="KW-1133">Transmembrane helix</keyword>
<feature type="transmembrane region" description="Helical" evidence="2">
    <location>
        <begin position="911"/>
        <end position="933"/>
    </location>
</feature>
<feature type="transmembrane region" description="Helical" evidence="2">
    <location>
        <begin position="256"/>
        <end position="275"/>
    </location>
</feature>
<feature type="transmembrane region" description="Helical" evidence="2">
    <location>
        <begin position="146"/>
        <end position="173"/>
    </location>
</feature>
<sequence>MPPMFHLDRYELCIDQTGGIYCIAEIDLVADSDNDLLKMIREYSERKETHFNHSRLHYGICLTKMCKDYLKPNTTSSKDFNLVIEQCLNTSFWEQYKLKTRIKEDTMCHTKDQVITTTMIVLLHSQIPFAAIVDNEQFLERGYSNIFYHLLFDGTVIVQTFFVISGCLASYNLQLKSKENTIWKRICKRILLRWLRLTPIYAITLAITASWLRFAGSGPMWHKFIGPEIADCRRDGWQNMLYINNYFDNTRCMAHTWYVAADMQLFVLGTFTLVLTRSDQRRQVVLWSILVIEFFVKDSTFNHSYKRGHTNMPCYILGLIAGLIVFKLQKKQINIEKYKKYKYMFWAICPMMVILILCCGFLYMDGVTPHLEVRAAFSGIYRPLFGFFIFFFILGMVIKLENVYRTILEWRFWTSIVRLSYAVYIVHMMLIQISVYSRTTLNHSTIYEAIKTSLGTITLSYLFAIPFWLLIESPISQLAQHLTSTREIKVEKTEYVKMPPVFHLDRYELCIDQTGGIYCTAEIDLVSDSDNDLLEMIREYSERKETHFNHSRLHYGICLTKMCKDYLKPNTTSSKDFNLVIEQCLNTSFWEQYKLKTRIKEDTMCHTKDQYYPIEPIDIVVATIASSFMFNRLTPIYAITLAITASWLRFAGSGPMWHKLIESEVKDCRRDSWQNMLYINNYFDNTRCMAHTWYVAADMQLFVLGIFTLVMTRSDQRRQAVLWIMFVLSLFIVPLHTYYQNLYAHVIVSPKFILEWFVTDPTFNNSYKRGHTNIPCYILGLILGLIVYKLQQEQIHIKKYKIYKYMFWALCPMMFILIVCRGILYMDGVTPNLAVRAVFSGIYRPLFGLLMFLFILGMVIKVENVYRTILEWRFWTSIVRLSYAVYIIHAILIQISVYSRTTLNHLTIHEAIITSYGTIALCFLCAVPLWLLVESPISQIIRHLTSTSIKNKKPGQGNCFMHTSSYVGFSSIAEAYPLNPSVPPTHRDGTTGTLSPSSAAPSAPAAEATPSRAIQKKQSPLMKRIINEFDNYVPKVIDESLAKVTFSPEVKDRIKKASEYYTVGRNPVQGEFMLLAFESMNQDLKITDELIHQLEVVVATVEMVQSYFFFWDDLEDEAKTRLNKPCWHLIDNIGMMAFNDACILRTFIDEVVRQNFNLEMRDKILNVYHQVYFNASVGQHLDAEIARSKNFDNYTIEKYNTINTWKSSFYAIKSPLLLALTLSKKLNNESIDIVENIAFDIGILIQCHNDLIDYFNTKGKVTGKTGSDIQMGKCSWVAPAVLENCSAAQRRIFTENYGSSDPEKVNRILQLYEEVDVENLYKQEEQKRFALFNKKVTELPKNSALSAEFYKTFYNLLYAVKLNACLICKLASDKVEETFVWRGHSCAFFCDLAGVSCRDRALGWGRSNFNLK</sequence>
<dbReference type="InterPro" id="IPR002656">
    <property type="entry name" value="Acyl_transf_3_dom"/>
</dbReference>
<dbReference type="STRING" id="66420.A0A194QF19"/>
<dbReference type="PANTHER" id="PTHR11161:SF22">
    <property type="entry name" value="ACYLTRANSFERASE 3 DOMAIN-CONTAINING PROTEIN-RELATED"/>
    <property type="match status" value="1"/>
</dbReference>
<reference evidence="4 5" key="1">
    <citation type="journal article" date="2015" name="Nat. Commun.">
        <title>Outbred genome sequencing and CRISPR/Cas9 gene editing in butterflies.</title>
        <authorList>
            <person name="Li X."/>
            <person name="Fan D."/>
            <person name="Zhang W."/>
            <person name="Liu G."/>
            <person name="Zhang L."/>
            <person name="Zhao L."/>
            <person name="Fang X."/>
            <person name="Chen L."/>
            <person name="Dong Y."/>
            <person name="Chen Y."/>
            <person name="Ding Y."/>
            <person name="Zhao R."/>
            <person name="Feng M."/>
            <person name="Zhu Y."/>
            <person name="Feng Y."/>
            <person name="Jiang X."/>
            <person name="Zhu D."/>
            <person name="Xiang H."/>
            <person name="Feng X."/>
            <person name="Li S."/>
            <person name="Wang J."/>
            <person name="Zhang G."/>
            <person name="Kronforst M.R."/>
            <person name="Wang W."/>
        </authorList>
    </citation>
    <scope>NUCLEOTIDE SEQUENCE [LARGE SCALE GENOMIC DNA]</scope>
    <source>
        <strain evidence="4">Ya'a_city_454_Px</strain>
        <tissue evidence="4">Whole body</tissue>
    </source>
</reference>